<dbReference type="InterPro" id="IPR027417">
    <property type="entry name" value="P-loop_NTPase"/>
</dbReference>
<reference evidence="1 2" key="1">
    <citation type="submission" date="2023-08" db="EMBL/GenBank/DDBJ databases">
        <title>Genome sequencing of the thermostable Gram positive bacteria Geobacillus proteiniphilus strain T-6.</title>
        <authorList>
            <person name="Shulami S."/>
            <person name="Shoham Y."/>
        </authorList>
    </citation>
    <scope>NUCLEOTIDE SEQUENCE [LARGE SCALE GENOMIC DNA]</scope>
    <source>
        <strain evidence="1 2">T-6</strain>
    </source>
</reference>
<name>A0ABY9ML31_9BACL</name>
<dbReference type="Gene3D" id="3.40.50.300">
    <property type="entry name" value="P-loop containing nucleotide triphosphate hydrolases"/>
    <property type="match status" value="1"/>
</dbReference>
<keyword evidence="2" id="KW-1185">Reference proteome</keyword>
<accession>A0ABY9ML31</accession>
<sequence length="945" mass="109964">MNLEILCTPYTDDVDKWLNKNISFYSQKKILHIVPTLILYRKRLQSYRNQHKELFQNNETDFRTAAKTLEQKGIFLYEMDRFLLKLIKTGPYTVLSKRESAVIIGRVLESHSFSNNIAWKASLQDISECFITLSQSGLSLEEIRALDATQSWRLVCDLYENYLAELSQQGVLDYGQACVRLLQEYDFESFDMLLLDGAFLPILPKHQMLINRFQKLDKKIICFIPIDLDFPNNPAFEAVKTTYVNFAPMAEWKSIKSQQIAHSTVRRLAQSIFHSKVNEISDRSVTVLRFISEEEELDYIVERAGKLIEQGAAKPHEIALITPNPMELRPTVRELAEIYGIAMEVPERSLIHLPHGRAVFNLLKIHTDDRIGVLELPHFIDINMVLELIEGDLIQIPDKAVFQCIVDLQAFFEDCKTFTDWFNKIDELIAAKDQINDDYTSHPLYYIGKDTLINVKNIIEIIAAISSDLMSASDMTFTEHLDHIVRYFEESPYTNEIEEEIKERLAEIVEELTLHNHLAITRSEFARRIYAVLNDKQHEKENDKRKVRLSKVLVTGPNNVEYQKYEYVFITRFNQHMYPERIAYTWPMSADIERKILNAATVQKFSNEISLLRYYADRSVYYIYTALQAAKKSVFICYSRFEDGIKLSPSHYLYDIAKALGIGETDDDLSSIENLLEKEGLLFDAGRLSDAQALPFYEQNLPPLSKDKIITIEDVAVYQLCPRRFYYEKNLEHEYVYSSAFHLQNYAASFLYEKAVVLLVNQFPEVSKENMHTITHALPNIIAHAEKELKTVFPMAQRYWEDVKMRVHFHLQGLLNQILSNSDYNRASLSITKQRQEAKIKGYTFVGERQLRVSYPTITHYYSITNMRKILSFSANETRDEQQKLEHVKKDYFDLLSRFCRKERVAEQSLSYYAQQIESGHFSKKAGAHCRYCAFENACKEKGVG</sequence>
<gene>
    <name evidence="1" type="ORF">RA955_05255</name>
</gene>
<evidence type="ECO:0000313" key="2">
    <source>
        <dbReference type="Proteomes" id="UP001223761"/>
    </source>
</evidence>
<evidence type="ECO:0008006" key="3">
    <source>
        <dbReference type="Google" id="ProtNLM"/>
    </source>
</evidence>
<proteinExistence type="predicted"/>
<protein>
    <recommendedName>
        <fullName evidence="3">PD-(D/E)XK endonuclease-like domain-containing protein</fullName>
    </recommendedName>
</protein>
<dbReference type="EMBL" id="CP133076">
    <property type="protein sequence ID" value="WMJ17488.1"/>
    <property type="molecule type" value="Genomic_DNA"/>
</dbReference>
<dbReference type="Proteomes" id="UP001223761">
    <property type="component" value="Chromosome"/>
</dbReference>
<dbReference type="SUPFAM" id="SSF52540">
    <property type="entry name" value="P-loop containing nucleoside triphosphate hydrolases"/>
    <property type="match status" value="1"/>
</dbReference>
<organism evidence="1 2">
    <name type="scientific">Geobacillus proteiniphilus</name>
    <dbReference type="NCBI Taxonomy" id="860353"/>
    <lineage>
        <taxon>Bacteria</taxon>
        <taxon>Bacillati</taxon>
        <taxon>Bacillota</taxon>
        <taxon>Bacilli</taxon>
        <taxon>Bacillales</taxon>
        <taxon>Anoxybacillaceae</taxon>
        <taxon>Geobacillus</taxon>
    </lineage>
</organism>
<evidence type="ECO:0000313" key="1">
    <source>
        <dbReference type="EMBL" id="WMJ17488.1"/>
    </source>
</evidence>